<organism evidence="4 5">
    <name type="scientific">Rhamnella rubrinervis</name>
    <dbReference type="NCBI Taxonomy" id="2594499"/>
    <lineage>
        <taxon>Eukaryota</taxon>
        <taxon>Viridiplantae</taxon>
        <taxon>Streptophyta</taxon>
        <taxon>Embryophyta</taxon>
        <taxon>Tracheophyta</taxon>
        <taxon>Spermatophyta</taxon>
        <taxon>Magnoliopsida</taxon>
        <taxon>eudicotyledons</taxon>
        <taxon>Gunneridae</taxon>
        <taxon>Pentapetalae</taxon>
        <taxon>rosids</taxon>
        <taxon>fabids</taxon>
        <taxon>Rosales</taxon>
        <taxon>Rhamnaceae</taxon>
        <taxon>rhamnoid group</taxon>
        <taxon>Rhamneae</taxon>
        <taxon>Rhamnella</taxon>
    </lineage>
</organism>
<dbReference type="GO" id="GO:0080044">
    <property type="term" value="F:quercetin 7-O-glucosyltransferase activity"/>
    <property type="evidence" value="ECO:0007669"/>
    <property type="project" value="TreeGrafter"/>
</dbReference>
<name>A0A8K0H404_9ROSA</name>
<dbReference type="Proteomes" id="UP000796880">
    <property type="component" value="Unassembled WGS sequence"/>
</dbReference>
<dbReference type="PANTHER" id="PTHR11926:SF1516">
    <property type="entry name" value="GLYCOSYLTRANSFERASE"/>
    <property type="match status" value="1"/>
</dbReference>
<keyword evidence="3" id="KW-0328">Glycosyltransferase</keyword>
<dbReference type="AlphaFoldDB" id="A0A8K0H404"/>
<evidence type="ECO:0000313" key="4">
    <source>
        <dbReference type="EMBL" id="KAF3445110.1"/>
    </source>
</evidence>
<keyword evidence="2 3" id="KW-0808">Transferase</keyword>
<comment type="caution">
    <text evidence="4">The sequence shown here is derived from an EMBL/GenBank/DDBJ whole genome shotgun (WGS) entry which is preliminary data.</text>
</comment>
<reference evidence="4" key="1">
    <citation type="submission" date="2020-03" db="EMBL/GenBank/DDBJ databases">
        <title>A high-quality chromosome-level genome assembly of a woody plant with both climbing and erect habits, Rhamnella rubrinervis.</title>
        <authorList>
            <person name="Lu Z."/>
            <person name="Yang Y."/>
            <person name="Zhu X."/>
            <person name="Sun Y."/>
        </authorList>
    </citation>
    <scope>NUCLEOTIDE SEQUENCE</scope>
    <source>
        <strain evidence="4">BYM</strain>
        <tissue evidence="4">Leaf</tissue>
    </source>
</reference>
<dbReference type="InterPro" id="IPR002213">
    <property type="entry name" value="UDP_glucos_trans"/>
</dbReference>
<protein>
    <recommendedName>
        <fullName evidence="6">UDP-glycosyltransferases domain-containing protein</fullName>
    </recommendedName>
</protein>
<dbReference type="Gene3D" id="3.40.50.2000">
    <property type="entry name" value="Glycogen Phosphorylase B"/>
    <property type="match status" value="2"/>
</dbReference>
<dbReference type="OrthoDB" id="1927969at2759"/>
<dbReference type="SUPFAM" id="SSF53756">
    <property type="entry name" value="UDP-Glycosyltransferase/glycogen phosphorylase"/>
    <property type="match status" value="1"/>
</dbReference>
<gene>
    <name evidence="4" type="ORF">FNV43_RR14803</name>
</gene>
<evidence type="ECO:0000313" key="5">
    <source>
        <dbReference type="Proteomes" id="UP000796880"/>
    </source>
</evidence>
<dbReference type="Pfam" id="PF00201">
    <property type="entry name" value="UDPGT"/>
    <property type="match status" value="1"/>
</dbReference>
<dbReference type="PANTHER" id="PTHR11926">
    <property type="entry name" value="GLUCOSYL/GLUCURONOSYL TRANSFERASES"/>
    <property type="match status" value="1"/>
</dbReference>
<accession>A0A8K0H404</accession>
<comment type="similarity">
    <text evidence="1 3">Belongs to the UDP-glycosyltransferase family.</text>
</comment>
<dbReference type="CDD" id="cd03784">
    <property type="entry name" value="GT1_Gtf-like"/>
    <property type="match status" value="1"/>
</dbReference>
<evidence type="ECO:0000256" key="3">
    <source>
        <dbReference type="RuleBase" id="RU003718"/>
    </source>
</evidence>
<evidence type="ECO:0000256" key="1">
    <source>
        <dbReference type="ARBA" id="ARBA00009995"/>
    </source>
</evidence>
<sequence>MSPQYLVEFGMGLANSKHHFLWIIRPDLVVGESATLPPDFVNETKGRGLIASWCLQEEVLNHSSIGGFITHSGWNSTIESLSSGVPMLCCPFFADQPTICRYTCNEWGIGMEINKDVKRVEVEKLVRELMEGDKGQEMKKNVMDGKRLAQDATSANGSSTKDLDNLVSYLLSYPSPNENVLGMLSFIAW</sequence>
<dbReference type="EMBL" id="VOIH02000006">
    <property type="protein sequence ID" value="KAF3445110.1"/>
    <property type="molecule type" value="Genomic_DNA"/>
</dbReference>
<evidence type="ECO:0000256" key="2">
    <source>
        <dbReference type="ARBA" id="ARBA00022679"/>
    </source>
</evidence>
<keyword evidence="5" id="KW-1185">Reference proteome</keyword>
<evidence type="ECO:0008006" key="6">
    <source>
        <dbReference type="Google" id="ProtNLM"/>
    </source>
</evidence>
<proteinExistence type="inferred from homology"/>
<dbReference type="GO" id="GO:0080043">
    <property type="term" value="F:quercetin 3-O-glucosyltransferase activity"/>
    <property type="evidence" value="ECO:0007669"/>
    <property type="project" value="TreeGrafter"/>
</dbReference>
<dbReference type="PROSITE" id="PS00375">
    <property type="entry name" value="UDPGT"/>
    <property type="match status" value="1"/>
</dbReference>
<dbReference type="InterPro" id="IPR035595">
    <property type="entry name" value="UDP_glycos_trans_CS"/>
</dbReference>